<evidence type="ECO:0000313" key="1">
    <source>
        <dbReference type="EMBL" id="NYJ25600.1"/>
    </source>
</evidence>
<dbReference type="GO" id="GO:0003677">
    <property type="term" value="F:DNA binding"/>
    <property type="evidence" value="ECO:0007669"/>
    <property type="project" value="InterPro"/>
</dbReference>
<comment type="caution">
    <text evidence="1">The sequence shown here is derived from an EMBL/GenBank/DDBJ whole genome shotgun (WGS) entry which is preliminary data.</text>
</comment>
<gene>
    <name evidence="1" type="ORF">HNR13_003887</name>
</gene>
<accession>A0A853D3L5</accession>
<protein>
    <submittedName>
        <fullName evidence="1">Transcriptional regulator with XRE-family HTH domain</fullName>
    </submittedName>
</protein>
<dbReference type="SUPFAM" id="SSF47413">
    <property type="entry name" value="lambda repressor-like DNA-binding domains"/>
    <property type="match status" value="1"/>
</dbReference>
<dbReference type="InterPro" id="IPR010982">
    <property type="entry name" value="Lambda_DNA-bd_dom_sf"/>
</dbReference>
<organism evidence="1 2">
    <name type="scientific">Leifsonia shinshuensis</name>
    <dbReference type="NCBI Taxonomy" id="150026"/>
    <lineage>
        <taxon>Bacteria</taxon>
        <taxon>Bacillati</taxon>
        <taxon>Actinomycetota</taxon>
        <taxon>Actinomycetes</taxon>
        <taxon>Micrococcales</taxon>
        <taxon>Microbacteriaceae</taxon>
        <taxon>Leifsonia</taxon>
    </lineage>
</organism>
<evidence type="ECO:0000313" key="2">
    <source>
        <dbReference type="Proteomes" id="UP000578352"/>
    </source>
</evidence>
<dbReference type="AlphaFoldDB" id="A0A853D3L5"/>
<proteinExistence type="predicted"/>
<name>A0A853D3L5_9MICO</name>
<dbReference type="RefSeq" id="WP_179608383.1">
    <property type="nucleotide sequence ID" value="NZ_BAABEH010000001.1"/>
</dbReference>
<reference evidence="1 2" key="1">
    <citation type="submission" date="2020-07" db="EMBL/GenBank/DDBJ databases">
        <title>Sequencing the genomes of 1000 actinobacteria strains.</title>
        <authorList>
            <person name="Klenk H.-P."/>
        </authorList>
    </citation>
    <scope>NUCLEOTIDE SEQUENCE [LARGE SCALE GENOMIC DNA]</scope>
    <source>
        <strain evidence="1 2">DSM 15165</strain>
    </source>
</reference>
<dbReference type="Proteomes" id="UP000578352">
    <property type="component" value="Unassembled WGS sequence"/>
</dbReference>
<dbReference type="EMBL" id="JACCFL010000001">
    <property type="protein sequence ID" value="NYJ25600.1"/>
    <property type="molecule type" value="Genomic_DNA"/>
</dbReference>
<sequence>MSGKPQDDSLIKPARVARQFAINVRAAIADRSIREVAEVCGLEHSVVVRVLNGEQWADLVTIAKLEDGLDSDLWPRRDARG</sequence>